<keyword evidence="2" id="KW-1185">Reference proteome</keyword>
<comment type="caution">
    <text evidence="1">The sequence shown here is derived from an EMBL/GenBank/DDBJ whole genome shotgun (WGS) entry which is preliminary data.</text>
</comment>
<protein>
    <submittedName>
        <fullName evidence="1">Uncharacterized protein</fullName>
    </submittedName>
</protein>
<dbReference type="Proteomes" id="UP001374584">
    <property type="component" value="Unassembled WGS sequence"/>
</dbReference>
<gene>
    <name evidence="1" type="ORF">VNO80_04805</name>
</gene>
<evidence type="ECO:0000313" key="2">
    <source>
        <dbReference type="Proteomes" id="UP001374584"/>
    </source>
</evidence>
<sequence>MYLGGVWRFEAYYRRKKRETTVKGLIIGDEGRLLRQTSVLLLTFFVSDSARTVANHDKQQVKQTDAFINPTASQTIYIEI</sequence>
<name>A0AAN9NUV7_PHACN</name>
<reference evidence="1 2" key="1">
    <citation type="submission" date="2024-01" db="EMBL/GenBank/DDBJ databases">
        <title>The genomes of 5 underutilized Papilionoideae crops provide insights into root nodulation and disease resistanc.</title>
        <authorList>
            <person name="Jiang F."/>
        </authorList>
    </citation>
    <scope>NUCLEOTIDE SEQUENCE [LARGE SCALE GENOMIC DNA]</scope>
    <source>
        <strain evidence="1">JINMINGXINNONG_FW02</strain>
        <tissue evidence="1">Leaves</tissue>
    </source>
</reference>
<dbReference type="AlphaFoldDB" id="A0AAN9NUV7"/>
<organism evidence="1 2">
    <name type="scientific">Phaseolus coccineus</name>
    <name type="common">Scarlet runner bean</name>
    <name type="synonym">Phaseolus multiflorus</name>
    <dbReference type="NCBI Taxonomy" id="3886"/>
    <lineage>
        <taxon>Eukaryota</taxon>
        <taxon>Viridiplantae</taxon>
        <taxon>Streptophyta</taxon>
        <taxon>Embryophyta</taxon>
        <taxon>Tracheophyta</taxon>
        <taxon>Spermatophyta</taxon>
        <taxon>Magnoliopsida</taxon>
        <taxon>eudicotyledons</taxon>
        <taxon>Gunneridae</taxon>
        <taxon>Pentapetalae</taxon>
        <taxon>rosids</taxon>
        <taxon>fabids</taxon>
        <taxon>Fabales</taxon>
        <taxon>Fabaceae</taxon>
        <taxon>Papilionoideae</taxon>
        <taxon>50 kb inversion clade</taxon>
        <taxon>NPAAA clade</taxon>
        <taxon>indigoferoid/millettioid clade</taxon>
        <taxon>Phaseoleae</taxon>
        <taxon>Phaseolus</taxon>
    </lineage>
</organism>
<proteinExistence type="predicted"/>
<evidence type="ECO:0000313" key="1">
    <source>
        <dbReference type="EMBL" id="KAK7379347.1"/>
    </source>
</evidence>
<accession>A0AAN9NUV7</accession>
<dbReference type="EMBL" id="JAYMYR010000002">
    <property type="protein sequence ID" value="KAK7379347.1"/>
    <property type="molecule type" value="Genomic_DNA"/>
</dbReference>